<evidence type="ECO:0000259" key="1">
    <source>
        <dbReference type="Pfam" id="PF00814"/>
    </source>
</evidence>
<gene>
    <name evidence="2" type="ORF">HDF16_004259</name>
</gene>
<protein>
    <submittedName>
        <fullName evidence="2">tRNA threonylcarbamoyladenosine biosynthesis protein TsaB</fullName>
    </submittedName>
</protein>
<dbReference type="InterPro" id="IPR043129">
    <property type="entry name" value="ATPase_NBD"/>
</dbReference>
<dbReference type="NCBIfam" id="TIGR03725">
    <property type="entry name" value="T6A_YeaZ"/>
    <property type="match status" value="1"/>
</dbReference>
<dbReference type="EMBL" id="JACHIP010000006">
    <property type="protein sequence ID" value="MBB5059533.1"/>
    <property type="molecule type" value="Genomic_DNA"/>
</dbReference>
<feature type="domain" description="Gcp-like" evidence="1">
    <location>
        <begin position="34"/>
        <end position="134"/>
    </location>
</feature>
<dbReference type="SUPFAM" id="SSF53067">
    <property type="entry name" value="Actin-like ATPase domain"/>
    <property type="match status" value="2"/>
</dbReference>
<proteinExistence type="predicted"/>
<accession>A0A7W7ZGX6</accession>
<dbReference type="Proteomes" id="UP000540989">
    <property type="component" value="Unassembled WGS sequence"/>
</dbReference>
<name>A0A7W7ZGX6_9BACT</name>
<reference evidence="2 3" key="1">
    <citation type="submission" date="2020-08" db="EMBL/GenBank/DDBJ databases">
        <title>Genomic Encyclopedia of Type Strains, Phase IV (KMG-V): Genome sequencing to study the core and pangenomes of soil and plant-associated prokaryotes.</title>
        <authorList>
            <person name="Whitman W."/>
        </authorList>
    </citation>
    <scope>NUCLEOTIDE SEQUENCE [LARGE SCALE GENOMIC DNA]</scope>
    <source>
        <strain evidence="2 3">M8UP14</strain>
    </source>
</reference>
<keyword evidence="3" id="KW-1185">Reference proteome</keyword>
<dbReference type="GO" id="GO:0002949">
    <property type="term" value="P:tRNA threonylcarbamoyladenosine modification"/>
    <property type="evidence" value="ECO:0007669"/>
    <property type="project" value="InterPro"/>
</dbReference>
<organism evidence="2 3">
    <name type="scientific">Granulicella aggregans</name>
    <dbReference type="NCBI Taxonomy" id="474949"/>
    <lineage>
        <taxon>Bacteria</taxon>
        <taxon>Pseudomonadati</taxon>
        <taxon>Acidobacteriota</taxon>
        <taxon>Terriglobia</taxon>
        <taxon>Terriglobales</taxon>
        <taxon>Acidobacteriaceae</taxon>
        <taxon>Granulicella</taxon>
    </lineage>
</organism>
<dbReference type="RefSeq" id="WP_184221134.1">
    <property type="nucleotide sequence ID" value="NZ_JACHIP010000006.1"/>
</dbReference>
<dbReference type="Pfam" id="PF00814">
    <property type="entry name" value="TsaD"/>
    <property type="match status" value="1"/>
</dbReference>
<dbReference type="InterPro" id="IPR000905">
    <property type="entry name" value="Gcp-like_dom"/>
</dbReference>
<dbReference type="AlphaFoldDB" id="A0A7W7ZGX6"/>
<evidence type="ECO:0000313" key="3">
    <source>
        <dbReference type="Proteomes" id="UP000540989"/>
    </source>
</evidence>
<evidence type="ECO:0000313" key="2">
    <source>
        <dbReference type="EMBL" id="MBB5059533.1"/>
    </source>
</evidence>
<dbReference type="Gene3D" id="3.30.420.40">
    <property type="match status" value="1"/>
</dbReference>
<sequence>MKLLLINTCGAEGSFALADTANAGEIQLVTMPGRSASERLVAELRLALAAAEWKVAEVEAIAVVTGPGSFTGVRVGLSVAKGLSEASGAALIAISRLELLASVASQSMVPKPNVVCALLDAGRGEFYCGRYRDGDPLGEKLLSLDGALVAAGESDLIVFCEDAVERALAGILPATRIPEPNSADALQMALLHFQQGEIADSATLDANYLRRTDAEIFSSPPR</sequence>
<dbReference type="InterPro" id="IPR022496">
    <property type="entry name" value="T6A_TsaB"/>
</dbReference>
<comment type="caution">
    <text evidence="2">The sequence shown here is derived from an EMBL/GenBank/DDBJ whole genome shotgun (WGS) entry which is preliminary data.</text>
</comment>